<evidence type="ECO:0000256" key="1">
    <source>
        <dbReference type="ARBA" id="ARBA00022801"/>
    </source>
</evidence>
<keyword evidence="1" id="KW-0378">Hydrolase</keyword>
<evidence type="ECO:0000313" key="4">
    <source>
        <dbReference type="Proteomes" id="UP000245609"/>
    </source>
</evidence>
<feature type="domain" description="RNase III" evidence="2">
    <location>
        <begin position="83"/>
        <end position="296"/>
    </location>
</feature>
<accession>A0A2T9ZGX1</accession>
<dbReference type="PROSITE" id="PS50142">
    <property type="entry name" value="RNASE_3_2"/>
    <property type="match status" value="1"/>
</dbReference>
<organism evidence="3 4">
    <name type="scientific">Smittium megazygosporum</name>
    <dbReference type="NCBI Taxonomy" id="133381"/>
    <lineage>
        <taxon>Eukaryota</taxon>
        <taxon>Fungi</taxon>
        <taxon>Fungi incertae sedis</taxon>
        <taxon>Zoopagomycota</taxon>
        <taxon>Kickxellomycotina</taxon>
        <taxon>Harpellomycetes</taxon>
        <taxon>Harpellales</taxon>
        <taxon>Legeriomycetaceae</taxon>
        <taxon>Smittium</taxon>
    </lineage>
</organism>
<gene>
    <name evidence="3" type="ORF">BB560_001676</name>
</gene>
<sequence>MTNQKLMKVNYGIDLDRQKLDTMHEINRAPNKLLGNLKGIKKTVSKQILSNKSNMFSTKEFCKNKDLTKNNPNIKKKEYLEKIKQIEKAIGYKFKNPELVINVIDPNLRMVSPFSYKRLGFLGDSCLDLGIMMHVRKKLGTEEKSVGSKSTLAFIDVLNSNSFLGLLSIFLKLDRFYSTKDAEIMKRIQSYKSRINAFMQKKGCFRSLKEPNKPLLFKLCDFCCTRRQINNNENSSQSQCKYNNKGKKDLVKGSSNTKKATNNRICISDVLNIATSPKVLSDFFEALICAVYIDSCLSMKEVQTVLENTIFKYVELCDLE</sequence>
<dbReference type="SUPFAM" id="SSF69065">
    <property type="entry name" value="RNase III domain-like"/>
    <property type="match status" value="1"/>
</dbReference>
<keyword evidence="4" id="KW-1185">Reference proteome</keyword>
<dbReference type="GO" id="GO:0004525">
    <property type="term" value="F:ribonuclease III activity"/>
    <property type="evidence" value="ECO:0007669"/>
    <property type="project" value="InterPro"/>
</dbReference>
<comment type="caution">
    <text evidence="3">The sequence shown here is derived from an EMBL/GenBank/DDBJ whole genome shotgun (WGS) entry which is preliminary data.</text>
</comment>
<dbReference type="STRING" id="133381.A0A2T9ZGX1"/>
<protein>
    <recommendedName>
        <fullName evidence="2">RNase III domain-containing protein</fullName>
    </recommendedName>
</protein>
<dbReference type="OrthoDB" id="416741at2759"/>
<dbReference type="InterPro" id="IPR000999">
    <property type="entry name" value="RNase_III_dom"/>
</dbReference>
<proteinExistence type="predicted"/>
<dbReference type="Proteomes" id="UP000245609">
    <property type="component" value="Unassembled WGS sequence"/>
</dbReference>
<dbReference type="Pfam" id="PF00636">
    <property type="entry name" value="Ribonuclease_3"/>
    <property type="match status" value="1"/>
</dbReference>
<dbReference type="EMBL" id="MBFS01000187">
    <property type="protein sequence ID" value="PVV03835.1"/>
    <property type="molecule type" value="Genomic_DNA"/>
</dbReference>
<dbReference type="AlphaFoldDB" id="A0A2T9ZGX1"/>
<dbReference type="PANTHER" id="PTHR14950">
    <property type="entry name" value="DICER-RELATED"/>
    <property type="match status" value="1"/>
</dbReference>
<dbReference type="GO" id="GO:0006396">
    <property type="term" value="P:RNA processing"/>
    <property type="evidence" value="ECO:0007669"/>
    <property type="project" value="InterPro"/>
</dbReference>
<evidence type="ECO:0000259" key="2">
    <source>
        <dbReference type="PROSITE" id="PS50142"/>
    </source>
</evidence>
<dbReference type="Gene3D" id="1.10.1520.10">
    <property type="entry name" value="Ribonuclease III domain"/>
    <property type="match status" value="1"/>
</dbReference>
<dbReference type="InterPro" id="IPR036389">
    <property type="entry name" value="RNase_III_sf"/>
</dbReference>
<evidence type="ECO:0000313" key="3">
    <source>
        <dbReference type="EMBL" id="PVV03835.1"/>
    </source>
</evidence>
<reference evidence="3 4" key="1">
    <citation type="journal article" date="2018" name="MBio">
        <title>Comparative Genomics Reveals the Core Gene Toolbox for the Fungus-Insect Symbiosis.</title>
        <authorList>
            <person name="Wang Y."/>
            <person name="Stata M."/>
            <person name="Wang W."/>
            <person name="Stajich J.E."/>
            <person name="White M.M."/>
            <person name="Moncalvo J.M."/>
        </authorList>
    </citation>
    <scope>NUCLEOTIDE SEQUENCE [LARGE SCALE GENOMIC DNA]</scope>
    <source>
        <strain evidence="3 4">SC-DP-2</strain>
    </source>
</reference>
<name>A0A2T9ZGX1_9FUNG</name>
<dbReference type="PANTHER" id="PTHR14950:SF37">
    <property type="entry name" value="ENDORIBONUCLEASE DICER"/>
    <property type="match status" value="1"/>
</dbReference>